<dbReference type="PANTHER" id="PTHR35579">
    <property type="entry name" value="CRISPR SYSTEM CMS ENDORIBONUCLEASE CSM3"/>
    <property type="match status" value="1"/>
</dbReference>
<dbReference type="EMBL" id="CP002100">
    <property type="protein sequence ID" value="ADN50540.1"/>
    <property type="molecule type" value="Genomic_DNA"/>
</dbReference>
<keyword evidence="6" id="KW-0694">RNA-binding</keyword>
<dbReference type="InterPro" id="IPR013412">
    <property type="entry name" value="CRISPR-assoc_RAMP_Csm3"/>
</dbReference>
<keyword evidence="5" id="KW-0378">Hydrolase</keyword>
<dbReference type="STRING" id="572478.Vdis_1153"/>
<dbReference type="InterPro" id="IPR052216">
    <property type="entry name" value="CRISPR_Csm3_endoribonuclease"/>
</dbReference>
<keyword evidence="11" id="KW-1185">Reference proteome</keyword>
<feature type="domain" description="CRISPR type III-associated protein" evidence="9">
    <location>
        <begin position="69"/>
        <end position="283"/>
    </location>
</feature>
<dbReference type="GeneID" id="9752085"/>
<dbReference type="GO" id="GO:0051607">
    <property type="term" value="P:defense response to virus"/>
    <property type="evidence" value="ECO:0007669"/>
    <property type="project" value="UniProtKB-KW"/>
</dbReference>
<evidence type="ECO:0000256" key="8">
    <source>
        <dbReference type="ARBA" id="ARBA00033183"/>
    </source>
</evidence>
<dbReference type="RefSeq" id="WP_013336265.1">
    <property type="nucleotide sequence ID" value="NC_014537.1"/>
</dbReference>
<evidence type="ECO:0000256" key="3">
    <source>
        <dbReference type="ARBA" id="ARBA00022722"/>
    </source>
</evidence>
<accession>E1QQX0</accession>
<dbReference type="GO" id="GO:0003723">
    <property type="term" value="F:RNA binding"/>
    <property type="evidence" value="ECO:0007669"/>
    <property type="project" value="UniProtKB-KW"/>
</dbReference>
<dbReference type="PANTHER" id="PTHR35579:SF6">
    <property type="entry name" value="DUF324 DOMAIN-CONTAINING PROTEIN"/>
    <property type="match status" value="1"/>
</dbReference>
<dbReference type="GO" id="GO:0004519">
    <property type="term" value="F:endonuclease activity"/>
    <property type="evidence" value="ECO:0007669"/>
    <property type="project" value="UniProtKB-KW"/>
</dbReference>
<organism evidence="10 11">
    <name type="scientific">Vulcanisaeta distributa (strain DSM 14429 / JCM 11212 / NBRC 100878 / IC-017)</name>
    <dbReference type="NCBI Taxonomy" id="572478"/>
    <lineage>
        <taxon>Archaea</taxon>
        <taxon>Thermoproteota</taxon>
        <taxon>Thermoprotei</taxon>
        <taxon>Thermoproteales</taxon>
        <taxon>Thermoproteaceae</taxon>
        <taxon>Vulcanisaeta</taxon>
    </lineage>
</organism>
<evidence type="ECO:0000256" key="5">
    <source>
        <dbReference type="ARBA" id="ARBA00022801"/>
    </source>
</evidence>
<keyword evidence="3" id="KW-0540">Nuclease</keyword>
<proteinExistence type="inferred from homology"/>
<dbReference type="GO" id="GO:0016787">
    <property type="term" value="F:hydrolase activity"/>
    <property type="evidence" value="ECO:0007669"/>
    <property type="project" value="UniProtKB-KW"/>
</dbReference>
<dbReference type="KEGG" id="vdi:Vdis_1153"/>
<dbReference type="NCBIfam" id="TIGR02582">
    <property type="entry name" value="cas7_TM1809"/>
    <property type="match status" value="1"/>
</dbReference>
<evidence type="ECO:0000256" key="4">
    <source>
        <dbReference type="ARBA" id="ARBA00022759"/>
    </source>
</evidence>
<gene>
    <name evidence="10" type="ordered locus">Vdis_1153</name>
</gene>
<evidence type="ECO:0000259" key="9">
    <source>
        <dbReference type="Pfam" id="PF03787"/>
    </source>
</evidence>
<sequence>MAVRQYLSPQLRLVGIFELKFKLINKTGFLIRSLKAREVMGAADVEPVSIYKQYYYKDCKNYKDCQIKVPYIPGSSLKGRARSLLELALGLSLSTTDGKIYYHMRVGEGNKIIHDDPYCPVDNVFGSMSVQPMYYQPSEEGENPYTWLVEKCWAPTRAIFRDMYPSEDYISDLCREKGGCGNITFEDFLEEKSENRIDRVTSAADPRTILRVKPDVEFEGSISFLVFDLDVCRRRECDEHSKLKDLIKDYPARFYLQSLVEALMLVEETYIGGSGSRGYGSIKFKDIELYFHNLAMNEPAPSKIDTFDELTKLRDFIGRIEVFDAIKRSICGAT</sequence>
<dbReference type="eggNOG" id="arCOG02658">
    <property type="taxonomic scope" value="Archaea"/>
</dbReference>
<keyword evidence="7" id="KW-0051">Antiviral defense</keyword>
<evidence type="ECO:0000256" key="6">
    <source>
        <dbReference type="ARBA" id="ARBA00022884"/>
    </source>
</evidence>
<evidence type="ECO:0000313" key="11">
    <source>
        <dbReference type="Proteomes" id="UP000006681"/>
    </source>
</evidence>
<comment type="similarity">
    <text evidence="1">Belongs to the CRISPR-associated Csm3 family.</text>
</comment>
<evidence type="ECO:0000256" key="7">
    <source>
        <dbReference type="ARBA" id="ARBA00023118"/>
    </source>
</evidence>
<reference evidence="11" key="2">
    <citation type="journal article" date="2010" name="Stand. Genomic Sci.">
        <title>Complete genome sequence of Vulcanisaeta distributa type strain (IC-017T).</title>
        <authorList>
            <person name="Mavromatis K."/>
            <person name="Sikorski J."/>
            <person name="Pabst E."/>
            <person name="Teshima H."/>
            <person name="Lapidus A."/>
            <person name="Lucas S."/>
            <person name="Nolan M."/>
            <person name="Glavina Del Rio T."/>
            <person name="Cheng J."/>
            <person name="Bruce D."/>
            <person name="Goodwin L."/>
            <person name="Pitluck S."/>
            <person name="Liolios K."/>
            <person name="Ivanova N."/>
            <person name="Mikhailova N."/>
            <person name="Pati A."/>
            <person name="Chen A."/>
            <person name="Palaniappan K."/>
            <person name="Land M."/>
            <person name="Hauser L."/>
            <person name="Chang Y."/>
            <person name="Jeffries C."/>
            <person name="Rohde M."/>
            <person name="Spring S."/>
            <person name="Goker M."/>
            <person name="Wirth R."/>
            <person name="Woyke T."/>
            <person name="Bristow J."/>
            <person name="Eisen J."/>
            <person name="Markowitz V."/>
            <person name="Hugenholtz P."/>
            <person name="Klenk H."/>
            <person name="Kyrpides N."/>
        </authorList>
    </citation>
    <scope>NUCLEOTIDE SEQUENCE [LARGE SCALE GENOMIC DNA]</scope>
    <source>
        <strain evidence="11">DSM 14429 / JCM 11212 / NBRC 100878 / IC-017</strain>
    </source>
</reference>
<protein>
    <recommendedName>
        <fullName evidence="2">CRISPR system Cms endoribonuclease Csm3</fullName>
    </recommendedName>
    <alternativeName>
        <fullName evidence="8">CRISPR type III A-associated RAMP protein Csm3</fullName>
    </alternativeName>
</protein>
<dbReference type="AlphaFoldDB" id="E1QQX0"/>
<dbReference type="HOGENOM" id="CLU_067743_0_0_2"/>
<reference evidence="10 11" key="1">
    <citation type="journal article" date="2010" name="Stand. Genomic Sci.">
        <title>Complete genome sequence of Vulcanisaeta distributa type strain (IC-017).</title>
        <authorList>
            <person name="Mavromatis K."/>
            <person name="Sikorski J."/>
            <person name="Pabst E."/>
            <person name="Teshima H."/>
            <person name="Lapidus A."/>
            <person name="Lucas S."/>
            <person name="Nolan M."/>
            <person name="Glavina Del Rio T."/>
            <person name="Cheng J.F."/>
            <person name="Bruce D."/>
            <person name="Goodwin L."/>
            <person name="Pitluck S."/>
            <person name="Liolios K."/>
            <person name="Ivanova N."/>
            <person name="Mikhailova N."/>
            <person name="Pati A."/>
            <person name="Chen A."/>
            <person name="Palaniappan K."/>
            <person name="Land M."/>
            <person name="Hauser L."/>
            <person name="Chang Y.J."/>
            <person name="Jeffries C.D."/>
            <person name="Rohde M."/>
            <person name="Spring S."/>
            <person name="Goker M."/>
            <person name="Wirth R."/>
            <person name="Woyke T."/>
            <person name="Bristow J."/>
            <person name="Eisen J.A."/>
            <person name="Markowitz V."/>
            <person name="Hugenholtz P."/>
            <person name="Klenk H.P."/>
            <person name="Kyrpides N.C."/>
        </authorList>
    </citation>
    <scope>NUCLEOTIDE SEQUENCE [LARGE SCALE GENOMIC DNA]</scope>
    <source>
        <strain evidence="11">DSM 14429 / JCM 11212 / NBRC 100878 / IC-017</strain>
    </source>
</reference>
<dbReference type="Proteomes" id="UP000006681">
    <property type="component" value="Chromosome"/>
</dbReference>
<dbReference type="Pfam" id="PF03787">
    <property type="entry name" value="RAMPs"/>
    <property type="match status" value="1"/>
</dbReference>
<evidence type="ECO:0000313" key="10">
    <source>
        <dbReference type="EMBL" id="ADN50540.1"/>
    </source>
</evidence>
<evidence type="ECO:0000256" key="2">
    <source>
        <dbReference type="ARBA" id="ARBA00022150"/>
    </source>
</evidence>
<dbReference type="InterPro" id="IPR005537">
    <property type="entry name" value="RAMP_III_fam"/>
</dbReference>
<evidence type="ECO:0000256" key="1">
    <source>
        <dbReference type="ARBA" id="ARBA00006342"/>
    </source>
</evidence>
<keyword evidence="4" id="KW-0255">Endonuclease</keyword>
<name>E1QQX0_VULDI</name>